<name>A0A239J4Y3_9SPHN</name>
<evidence type="ECO:0000256" key="1">
    <source>
        <dbReference type="ARBA" id="ARBA00023015"/>
    </source>
</evidence>
<dbReference type="RefSeq" id="WP_089220914.1">
    <property type="nucleotide sequence ID" value="NZ_FZOS01000030.1"/>
</dbReference>
<dbReference type="PANTHER" id="PTHR44688">
    <property type="entry name" value="DNA-BINDING TRANSCRIPTIONAL ACTIVATOR DEVR_DOSR"/>
    <property type="match status" value="1"/>
</dbReference>
<keyword evidence="3" id="KW-0804">Transcription</keyword>
<dbReference type="GO" id="GO:0006355">
    <property type="term" value="P:regulation of DNA-templated transcription"/>
    <property type="evidence" value="ECO:0007669"/>
    <property type="project" value="InterPro"/>
</dbReference>
<reference evidence="6" key="1">
    <citation type="submission" date="2017-06" db="EMBL/GenBank/DDBJ databases">
        <authorList>
            <person name="Varghese N."/>
            <person name="Submissions S."/>
        </authorList>
    </citation>
    <scope>NUCLEOTIDE SEQUENCE [LARGE SCALE GENOMIC DNA]</scope>
    <source>
        <strain evidence="6">LNB2</strain>
    </source>
</reference>
<dbReference type="GO" id="GO:0003677">
    <property type="term" value="F:DNA binding"/>
    <property type="evidence" value="ECO:0007669"/>
    <property type="project" value="UniProtKB-KW"/>
</dbReference>
<dbReference type="InterPro" id="IPR000792">
    <property type="entry name" value="Tscrpt_reg_LuxR_C"/>
</dbReference>
<dbReference type="InterPro" id="IPR036388">
    <property type="entry name" value="WH-like_DNA-bd_sf"/>
</dbReference>
<protein>
    <submittedName>
        <fullName evidence="5">DNA-binding transcriptional regulator, CsgD family</fullName>
    </submittedName>
</protein>
<evidence type="ECO:0000256" key="3">
    <source>
        <dbReference type="ARBA" id="ARBA00023163"/>
    </source>
</evidence>
<dbReference type="CDD" id="cd06170">
    <property type="entry name" value="LuxR_C_like"/>
    <property type="match status" value="1"/>
</dbReference>
<gene>
    <name evidence="5" type="ORF">SAMN06295912_13028</name>
</gene>
<dbReference type="OrthoDB" id="5497412at2"/>
<keyword evidence="2 5" id="KW-0238">DNA-binding</keyword>
<dbReference type="EMBL" id="FZOS01000030">
    <property type="protein sequence ID" value="SNT01086.1"/>
    <property type="molecule type" value="Genomic_DNA"/>
</dbReference>
<evidence type="ECO:0000313" key="5">
    <source>
        <dbReference type="EMBL" id="SNT01086.1"/>
    </source>
</evidence>
<evidence type="ECO:0000256" key="2">
    <source>
        <dbReference type="ARBA" id="ARBA00023125"/>
    </source>
</evidence>
<dbReference type="Pfam" id="PF00196">
    <property type="entry name" value="GerE"/>
    <property type="match status" value="1"/>
</dbReference>
<keyword evidence="6" id="KW-1185">Reference proteome</keyword>
<feature type="domain" description="HTH luxR-type" evidence="4">
    <location>
        <begin position="301"/>
        <end position="366"/>
    </location>
</feature>
<sequence length="373" mass="41380">MNRDKDELEDFSRLVRTLYASLVADQPWYGFLTEFRDQLGAQFATLIVSRASSVAPSLMVTPLGNPQGIEDYCDHLFRIDPFTDLPEGKVVSQFEHLSERGFKQSAFYRDYLQYEDTSHILGFDLRTGGFVTAIRVTRTSDGQPYGATERARCERIIPHIRQAMDIYQRLETSRSEHAVYSGAVEQFALGAVILDEHNNIIRCNPIAEAILDEADGIARTGRRVSLGNATSDADFRNFLRDARGPAGSAHVFRVERPSGRRDIGIVARPIETPDYLHAASAPALALYLGDPERQMQVNADALRDLFNLTPTEAAISACVANGLSVHESAERLGIASNTVRAHLRSIFAKTGVARQSQLVHLVHTSLPELAARR</sequence>
<dbReference type="AlphaFoldDB" id="A0A239J4Y3"/>
<proteinExistence type="predicted"/>
<dbReference type="Proteomes" id="UP000198281">
    <property type="component" value="Unassembled WGS sequence"/>
</dbReference>
<dbReference type="PRINTS" id="PR00038">
    <property type="entry name" value="HTHLUXR"/>
</dbReference>
<evidence type="ECO:0000313" key="6">
    <source>
        <dbReference type="Proteomes" id="UP000198281"/>
    </source>
</evidence>
<keyword evidence="1" id="KW-0805">Transcription regulation</keyword>
<dbReference type="PANTHER" id="PTHR44688:SF16">
    <property type="entry name" value="DNA-BINDING TRANSCRIPTIONAL ACTIVATOR DEVR_DOSR"/>
    <property type="match status" value="1"/>
</dbReference>
<accession>A0A239J4Y3</accession>
<dbReference type="SUPFAM" id="SSF46894">
    <property type="entry name" value="C-terminal effector domain of the bipartite response regulators"/>
    <property type="match status" value="1"/>
</dbReference>
<dbReference type="InterPro" id="IPR016032">
    <property type="entry name" value="Sig_transdc_resp-reg_C-effctor"/>
</dbReference>
<dbReference type="SMART" id="SM00421">
    <property type="entry name" value="HTH_LUXR"/>
    <property type="match status" value="1"/>
</dbReference>
<evidence type="ECO:0000259" key="4">
    <source>
        <dbReference type="PROSITE" id="PS50043"/>
    </source>
</evidence>
<dbReference type="Gene3D" id="1.10.10.10">
    <property type="entry name" value="Winged helix-like DNA-binding domain superfamily/Winged helix DNA-binding domain"/>
    <property type="match status" value="1"/>
</dbReference>
<organism evidence="5 6">
    <name type="scientific">Edaphosphingomonas laterariae</name>
    <dbReference type="NCBI Taxonomy" id="861865"/>
    <lineage>
        <taxon>Bacteria</taxon>
        <taxon>Pseudomonadati</taxon>
        <taxon>Pseudomonadota</taxon>
        <taxon>Alphaproteobacteria</taxon>
        <taxon>Sphingomonadales</taxon>
        <taxon>Rhizorhabdaceae</taxon>
        <taxon>Edaphosphingomonas</taxon>
    </lineage>
</organism>
<dbReference type="PROSITE" id="PS50043">
    <property type="entry name" value="HTH_LUXR_2"/>
    <property type="match status" value="1"/>
</dbReference>